<dbReference type="InterPro" id="IPR001638">
    <property type="entry name" value="Solute-binding_3/MltF_N"/>
</dbReference>
<dbReference type="RefSeq" id="WP_242152822.1">
    <property type="nucleotide sequence ID" value="NZ_CP093379.1"/>
</dbReference>
<reference evidence="4 5" key="1">
    <citation type="submission" date="2022-03" db="EMBL/GenBank/DDBJ databases">
        <title>Ignatzschineria rhizosphaerae HR5S32.</title>
        <authorList>
            <person name="Sun J.Q."/>
            <person name="Feng J.Y."/>
        </authorList>
    </citation>
    <scope>NUCLEOTIDE SEQUENCE [LARGE SCALE GENOMIC DNA]</scope>
    <source>
        <strain evidence="4 5">HR5S32</strain>
    </source>
</reference>
<evidence type="ECO:0000313" key="5">
    <source>
        <dbReference type="Proteomes" id="UP000829542"/>
    </source>
</evidence>
<protein>
    <submittedName>
        <fullName evidence="4">ABC transporter substrate-binding protein</fullName>
    </submittedName>
</protein>
<accession>A0ABY3X3C9</accession>
<dbReference type="PANTHER" id="PTHR35936">
    <property type="entry name" value="MEMBRANE-BOUND LYTIC MUREIN TRANSGLYCOSYLASE F"/>
    <property type="match status" value="1"/>
</dbReference>
<keyword evidence="2" id="KW-0732">Signal</keyword>
<proteinExistence type="inferred from homology"/>
<comment type="similarity">
    <text evidence="1">Belongs to the bacterial solute-binding protein 3 family.</text>
</comment>
<dbReference type="CDD" id="cd01004">
    <property type="entry name" value="PBP2_MidA_like"/>
    <property type="match status" value="1"/>
</dbReference>
<dbReference type="SMART" id="SM00062">
    <property type="entry name" value="PBPb"/>
    <property type="match status" value="1"/>
</dbReference>
<keyword evidence="5" id="KW-1185">Reference proteome</keyword>
<name>A0ABY3X3C9_9GAMM</name>
<dbReference type="EMBL" id="CP093379">
    <property type="protein sequence ID" value="UNM97393.1"/>
    <property type="molecule type" value="Genomic_DNA"/>
</dbReference>
<dbReference type="Proteomes" id="UP000829542">
    <property type="component" value="Chromosome"/>
</dbReference>
<dbReference type="Gene3D" id="3.40.190.10">
    <property type="entry name" value="Periplasmic binding protein-like II"/>
    <property type="match status" value="2"/>
</dbReference>
<evidence type="ECO:0000256" key="1">
    <source>
        <dbReference type="ARBA" id="ARBA00010333"/>
    </source>
</evidence>
<dbReference type="SUPFAM" id="SSF53850">
    <property type="entry name" value="Periplasmic binding protein-like II"/>
    <property type="match status" value="1"/>
</dbReference>
<feature type="domain" description="Solute-binding protein family 3/N-terminal" evidence="3">
    <location>
        <begin position="43"/>
        <end position="275"/>
    </location>
</feature>
<dbReference type="Pfam" id="PF00497">
    <property type="entry name" value="SBP_bac_3"/>
    <property type="match status" value="1"/>
</dbReference>
<organism evidence="4 5">
    <name type="scientific">Ignatzschineria rhizosphaerae</name>
    <dbReference type="NCBI Taxonomy" id="2923279"/>
    <lineage>
        <taxon>Bacteria</taxon>
        <taxon>Pseudomonadati</taxon>
        <taxon>Pseudomonadota</taxon>
        <taxon>Gammaproteobacteria</taxon>
        <taxon>Cardiobacteriales</taxon>
        <taxon>Ignatzschineriaceae</taxon>
        <taxon>Ignatzschineria</taxon>
    </lineage>
</organism>
<evidence type="ECO:0000313" key="4">
    <source>
        <dbReference type="EMBL" id="UNM97393.1"/>
    </source>
</evidence>
<sequence length="292" mass="31713">MTQISYSNEYEALSLADKQIHVERNNQAIAAIPPNFQFVTQGALTVAVAPSDPPISFYAKDAKTAIGADPDFALAIAESLGLDLKLIPITWIDWSLGLTSKKYDVVLANIGVTEERKAKFDFSTYRLGLHGFYVKNSSKITSIVEPKDAAGLRIIVGAGTNQERILLRWNEALAAKNLPPIKLQYYDDGAISLLAIQSDRADVIVQPNAQLVYLAARDGNIRSVGTLSAGWPDRSDVAVVTRKNSGLADAITLAINGLIQEGSYQKILDTWYLGEEALKVSETNPPGLPVEK</sequence>
<gene>
    <name evidence="4" type="ORF">MMG00_05995</name>
</gene>
<evidence type="ECO:0000259" key="3">
    <source>
        <dbReference type="SMART" id="SM00062"/>
    </source>
</evidence>
<dbReference type="PANTHER" id="PTHR35936:SF17">
    <property type="entry name" value="ARGININE-BINDING EXTRACELLULAR PROTEIN ARTP"/>
    <property type="match status" value="1"/>
</dbReference>
<evidence type="ECO:0000256" key="2">
    <source>
        <dbReference type="ARBA" id="ARBA00022729"/>
    </source>
</evidence>